<protein>
    <submittedName>
        <fullName evidence="3">Sugar-specific transcriptional regulator TrmB</fullName>
    </submittedName>
    <submittedName>
        <fullName evidence="2">Transcriptional regulator, TrmB</fullName>
    </submittedName>
</protein>
<dbReference type="InterPro" id="IPR036390">
    <property type="entry name" value="WH_DNA-bd_sf"/>
</dbReference>
<evidence type="ECO:0000259" key="1">
    <source>
        <dbReference type="Pfam" id="PF01978"/>
    </source>
</evidence>
<organism evidence="2 4">
    <name type="scientific">Legionella micdadei</name>
    <name type="common">Tatlockia micdadei</name>
    <dbReference type="NCBI Taxonomy" id="451"/>
    <lineage>
        <taxon>Bacteria</taxon>
        <taxon>Pseudomonadati</taxon>
        <taxon>Pseudomonadota</taxon>
        <taxon>Gammaproteobacteria</taxon>
        <taxon>Legionellales</taxon>
        <taxon>Legionellaceae</taxon>
        <taxon>Legionella</taxon>
    </lineage>
</organism>
<evidence type="ECO:0000313" key="5">
    <source>
        <dbReference type="Proteomes" id="UP000182998"/>
    </source>
</evidence>
<evidence type="ECO:0000313" key="4">
    <source>
        <dbReference type="Proteomes" id="UP000032414"/>
    </source>
</evidence>
<evidence type="ECO:0000313" key="2">
    <source>
        <dbReference type="EMBL" id="CEG61725.1"/>
    </source>
</evidence>
<dbReference type="Proteomes" id="UP000182998">
    <property type="component" value="Unassembled WGS sequence"/>
</dbReference>
<dbReference type="PANTHER" id="PTHR34293">
    <property type="entry name" value="HTH-TYPE TRANSCRIPTIONAL REGULATOR TRMBL2"/>
    <property type="match status" value="1"/>
</dbReference>
<reference evidence="2" key="1">
    <citation type="submission" date="2014-09" db="EMBL/GenBank/DDBJ databases">
        <authorList>
            <person name="GOMEZ-VALERO Laura"/>
        </authorList>
    </citation>
    <scope>NUCLEOTIDE SEQUENCE</scope>
    <source>
        <strain evidence="2">ATCC33218</strain>
    </source>
</reference>
<feature type="domain" description="Transcription regulator TrmB N-terminal" evidence="1">
    <location>
        <begin position="11"/>
        <end position="77"/>
    </location>
</feature>
<dbReference type="Proteomes" id="UP000032414">
    <property type="component" value="Chromosome I"/>
</dbReference>
<dbReference type="PANTHER" id="PTHR34293:SF1">
    <property type="entry name" value="HTH-TYPE TRANSCRIPTIONAL REGULATOR TRMBL2"/>
    <property type="match status" value="1"/>
</dbReference>
<dbReference type="OrthoDB" id="5724859at2"/>
<dbReference type="STRING" id="451.B6N58_03885"/>
<dbReference type="EMBL" id="LN614830">
    <property type="protein sequence ID" value="CEG61725.1"/>
    <property type="molecule type" value="Genomic_DNA"/>
</dbReference>
<name>A0A098GIB3_LEGMI</name>
<dbReference type="RefSeq" id="WP_045099917.1">
    <property type="nucleotide sequence ID" value="NZ_CP020614.1"/>
</dbReference>
<dbReference type="KEGG" id="tmc:LMI_2461"/>
<accession>A0A098GIB3</accession>
<evidence type="ECO:0000313" key="3">
    <source>
        <dbReference type="EMBL" id="SCY21653.1"/>
    </source>
</evidence>
<dbReference type="SUPFAM" id="SSF46785">
    <property type="entry name" value="Winged helix' DNA-binding domain"/>
    <property type="match status" value="1"/>
</dbReference>
<keyword evidence="5" id="KW-1185">Reference proteome</keyword>
<reference evidence="4" key="2">
    <citation type="submission" date="2014-09" db="EMBL/GenBank/DDBJ databases">
        <authorList>
            <person name="Gomez-Valero L."/>
        </authorList>
    </citation>
    <scope>NUCLEOTIDE SEQUENCE [LARGE SCALE GENOMIC DNA]</scope>
    <source>
        <strain evidence="4">ATCC33218</strain>
    </source>
</reference>
<dbReference type="InterPro" id="IPR051797">
    <property type="entry name" value="TrmB-like"/>
</dbReference>
<dbReference type="HOGENOM" id="CLU_1128620_0_0_6"/>
<proteinExistence type="predicted"/>
<dbReference type="EMBL" id="FMVN01000005">
    <property type="protein sequence ID" value="SCY21653.1"/>
    <property type="molecule type" value="Genomic_DNA"/>
</dbReference>
<reference evidence="3 5" key="3">
    <citation type="submission" date="2016-10" db="EMBL/GenBank/DDBJ databases">
        <authorList>
            <person name="Varghese N."/>
            <person name="Submissions S."/>
        </authorList>
    </citation>
    <scope>NUCLEOTIDE SEQUENCE [LARGE SCALE GENOMIC DNA]</scope>
    <source>
        <strain evidence="3 5">ATCC 33218</strain>
    </source>
</reference>
<dbReference type="InterPro" id="IPR036388">
    <property type="entry name" value="WH-like_DNA-bd_sf"/>
</dbReference>
<dbReference type="InterPro" id="IPR002831">
    <property type="entry name" value="Tscrpt_reg_TrmB_N"/>
</dbReference>
<sequence length="246" mass="28001">MSNQVFAGLISLGLSEKEAILYISALKMGPATVQNLSLESGLKRATVYGLIETLIAQGLMHVEINGVRKLYVAEPPEKLALLLEKKKQTLNAIMPSLVQDYLRCSPAANTIKTYQGLPGIKLLYDNILTTLKPGDEYLVISNQDKWYALDPEYFQDFTQRRALLEVKIKLILQDNQNSPNLFREQSWCQESIKLLPAHMQLNINMVIYGHYVIFVQIVEPFLAILIENIHVSSMHRVLFNTIWELL</sequence>
<dbReference type="Pfam" id="PF01978">
    <property type="entry name" value="TrmB"/>
    <property type="match status" value="1"/>
</dbReference>
<gene>
    <name evidence="2" type="ORF">LMI_2461</name>
    <name evidence="3" type="ORF">SAMN02982997_01102</name>
</gene>
<dbReference type="Gene3D" id="1.10.10.10">
    <property type="entry name" value="Winged helix-like DNA-binding domain superfamily/Winged helix DNA-binding domain"/>
    <property type="match status" value="1"/>
</dbReference>
<dbReference type="PATRIC" id="fig|451.8.peg.2796"/>
<dbReference type="AlphaFoldDB" id="A0A098GIB3"/>